<name>A0A7W5ATQ5_9BACL</name>
<gene>
    <name evidence="2" type="ORF">FHS18_000631</name>
</gene>
<sequence>MTEKNNNEPMDKLELEDLPEELSMEEQAEVKGGDLKTGSKPPKGKSFKDLHI</sequence>
<dbReference type="Proteomes" id="UP000570361">
    <property type="component" value="Unassembled WGS sequence"/>
</dbReference>
<reference evidence="2 3" key="1">
    <citation type="submission" date="2020-08" db="EMBL/GenBank/DDBJ databases">
        <title>Genomic Encyclopedia of Type Strains, Phase III (KMG-III): the genomes of soil and plant-associated and newly described type strains.</title>
        <authorList>
            <person name="Whitman W."/>
        </authorList>
    </citation>
    <scope>NUCLEOTIDE SEQUENCE [LARGE SCALE GENOMIC DNA]</scope>
    <source>
        <strain evidence="2 3">CECT 5862</strain>
    </source>
</reference>
<dbReference type="EMBL" id="JACHXK010000001">
    <property type="protein sequence ID" value="MBB3108603.1"/>
    <property type="molecule type" value="Genomic_DNA"/>
</dbReference>
<evidence type="ECO:0000313" key="3">
    <source>
        <dbReference type="Proteomes" id="UP000570361"/>
    </source>
</evidence>
<keyword evidence="3" id="KW-1185">Reference proteome</keyword>
<evidence type="ECO:0000313" key="2">
    <source>
        <dbReference type="EMBL" id="MBB3108603.1"/>
    </source>
</evidence>
<feature type="compositionally biased region" description="Basic and acidic residues" evidence="1">
    <location>
        <begin position="1"/>
        <end position="15"/>
    </location>
</feature>
<protein>
    <submittedName>
        <fullName evidence="2">Uncharacterized protein</fullName>
    </submittedName>
</protein>
<feature type="region of interest" description="Disordered" evidence="1">
    <location>
        <begin position="1"/>
        <end position="52"/>
    </location>
</feature>
<comment type="caution">
    <text evidence="2">The sequence shown here is derived from an EMBL/GenBank/DDBJ whole genome shotgun (WGS) entry which is preliminary data.</text>
</comment>
<proteinExistence type="predicted"/>
<dbReference type="RefSeq" id="WP_183596846.1">
    <property type="nucleotide sequence ID" value="NZ_JACHXK010000001.1"/>
</dbReference>
<feature type="compositionally biased region" description="Acidic residues" evidence="1">
    <location>
        <begin position="16"/>
        <end position="27"/>
    </location>
</feature>
<dbReference type="AlphaFoldDB" id="A0A7W5ATQ5"/>
<organism evidence="2 3">
    <name type="scientific">Paenibacillus phyllosphaerae</name>
    <dbReference type="NCBI Taxonomy" id="274593"/>
    <lineage>
        <taxon>Bacteria</taxon>
        <taxon>Bacillati</taxon>
        <taxon>Bacillota</taxon>
        <taxon>Bacilli</taxon>
        <taxon>Bacillales</taxon>
        <taxon>Paenibacillaceae</taxon>
        <taxon>Paenibacillus</taxon>
    </lineage>
</organism>
<evidence type="ECO:0000256" key="1">
    <source>
        <dbReference type="SAM" id="MobiDB-lite"/>
    </source>
</evidence>
<accession>A0A7W5ATQ5</accession>